<dbReference type="GO" id="GO:0005975">
    <property type="term" value="P:carbohydrate metabolic process"/>
    <property type="evidence" value="ECO:0007669"/>
    <property type="project" value="InterPro"/>
</dbReference>
<dbReference type="Proteomes" id="UP000576087">
    <property type="component" value="Unassembled WGS sequence"/>
</dbReference>
<feature type="domain" description="Trehalase-like N-terminal" evidence="2">
    <location>
        <begin position="49"/>
        <end position="190"/>
    </location>
</feature>
<dbReference type="EMBL" id="JACIHM010000001">
    <property type="protein sequence ID" value="MBB4445451.1"/>
    <property type="molecule type" value="Genomic_DNA"/>
</dbReference>
<dbReference type="Proteomes" id="UP000520770">
    <property type="component" value="Unassembled WGS sequence"/>
</dbReference>
<evidence type="ECO:0000313" key="4">
    <source>
        <dbReference type="EMBL" id="MBB4410763.1"/>
    </source>
</evidence>
<evidence type="ECO:0000313" key="3">
    <source>
        <dbReference type="EMBL" id="MBB4346843.1"/>
    </source>
</evidence>
<dbReference type="AlphaFoldDB" id="A0A7W6TC80"/>
<dbReference type="GO" id="GO:0004553">
    <property type="term" value="F:hydrolase activity, hydrolyzing O-glycosyl compounds"/>
    <property type="evidence" value="ECO:0007669"/>
    <property type="project" value="UniProtKB-ARBA"/>
</dbReference>
<dbReference type="Pfam" id="PF00723">
    <property type="entry name" value="Glyco_hydro_15"/>
    <property type="match status" value="1"/>
</dbReference>
<dbReference type="EMBL" id="JACIGY010000001">
    <property type="protein sequence ID" value="MBB4410763.1"/>
    <property type="molecule type" value="Genomic_DNA"/>
</dbReference>
<accession>A0A7W6TC80</accession>
<dbReference type="RefSeq" id="WP_246435708.1">
    <property type="nucleotide sequence ID" value="NZ_JACIGW010000001.1"/>
</dbReference>
<evidence type="ECO:0000313" key="5">
    <source>
        <dbReference type="EMBL" id="MBB4445451.1"/>
    </source>
</evidence>
<dbReference type="PANTHER" id="PTHR31616">
    <property type="entry name" value="TREHALASE"/>
    <property type="match status" value="1"/>
</dbReference>
<dbReference type="InterPro" id="IPR008928">
    <property type="entry name" value="6-hairpin_glycosidase_sf"/>
</dbReference>
<dbReference type="Pfam" id="PF19291">
    <property type="entry name" value="TREH_N"/>
    <property type="match status" value="1"/>
</dbReference>
<keyword evidence="7" id="KW-1185">Reference proteome</keyword>
<dbReference type="EMBL" id="JACIGW010000001">
    <property type="protein sequence ID" value="MBB4346843.1"/>
    <property type="molecule type" value="Genomic_DNA"/>
</dbReference>
<proteinExistence type="predicted"/>
<comment type="caution">
    <text evidence="4">The sequence shown here is derived from an EMBL/GenBank/DDBJ whole genome shotgun (WGS) entry which is preliminary data.</text>
</comment>
<dbReference type="Proteomes" id="UP000524535">
    <property type="component" value="Unassembled WGS sequence"/>
</dbReference>
<reference evidence="6 7" key="1">
    <citation type="submission" date="2020-08" db="EMBL/GenBank/DDBJ databases">
        <title>Genomic Encyclopedia of Type Strains, Phase IV (KMG-V): Genome sequencing to study the core and pangenomes of soil and plant-associated prokaryotes.</title>
        <authorList>
            <person name="Whitman W."/>
        </authorList>
    </citation>
    <scope>NUCLEOTIDE SEQUENCE [LARGE SCALE GENOMIC DNA]</scope>
    <source>
        <strain evidence="4 7">SEMIA 444</strain>
        <strain evidence="3 6">SEMIA 448</strain>
        <strain evidence="5 8">SEMIA 452</strain>
    </source>
</reference>
<sequence length="640" mass="71760">MALHAKFSIPVMEPMFFSGVDMLNTKGPALKHLKDDAGKSIVNTVDVPRPISEHGAIGNMRTIALVAKDCTIDYLCWPNLDSPSVFASLLDPEKGGAFELTPQIEGARRLQMYVPESNVLLTRWLGTSNSAEIVDFMPLPHGPDEPSSLVRRVTVTRGKVAFKLKCWPRFDYALSTPKVKTGKGHIFFHCGDFTLRLSGAVDFHTRQGAAFAEFTLQGGETIDFTLDGDETRHAPNTEAIDALLEETTGYWQGWAKKSTYRGRWRSSVTRSALALKMLTSAEYGSIAAAGTFGLPEAPGGERNWDYRATWIRDASFSIYALMRLGYLDEANAFGRWISERTDRSDGNVQIMYNLDGSRVAREESLDHLSGYGGARPVRIGNDAAGQVQLDIYGELLDSIYISNKYGGSISHENWLNVRNVVDHVCEVWQEPDAGIWEARSEPQEHLHSRLMCWVAVDRALRLAQKRSLAAPFGKWIEARNAITEDIWANFWNEKHGHFVHAKGGEELDASMLMMPLVRFISATDPKWLATLDAISRELADDSLVMRYKWQDALEGREGFFGACSFWFVECLARAGRLQEAEINMEKLLLFGNHLQLYAEEFDPRGEFLGNFPQALTHLALISAAFYLDGALDGKFREWRP</sequence>
<evidence type="ECO:0000259" key="2">
    <source>
        <dbReference type="Pfam" id="PF19291"/>
    </source>
</evidence>
<protein>
    <submittedName>
        <fullName evidence="4">GH15 family glucan-1,4-alpha-glucosidase</fullName>
    </submittedName>
</protein>
<dbReference type="InterPro" id="IPR012341">
    <property type="entry name" value="6hp_glycosidase-like_sf"/>
</dbReference>
<evidence type="ECO:0000313" key="7">
    <source>
        <dbReference type="Proteomes" id="UP000524535"/>
    </source>
</evidence>
<gene>
    <name evidence="4" type="ORF">GGE31_001234</name>
    <name evidence="3" type="ORF">GGE33_000551</name>
    <name evidence="5" type="ORF">GGE35_001233</name>
</gene>
<dbReference type="Gene3D" id="1.50.10.10">
    <property type="match status" value="1"/>
</dbReference>
<evidence type="ECO:0000313" key="6">
    <source>
        <dbReference type="Proteomes" id="UP000520770"/>
    </source>
</evidence>
<feature type="domain" description="GH15-like" evidence="1">
    <location>
        <begin position="265"/>
        <end position="583"/>
    </location>
</feature>
<dbReference type="InterPro" id="IPR045582">
    <property type="entry name" value="Trehalase-like_N"/>
</dbReference>
<dbReference type="SUPFAM" id="SSF48208">
    <property type="entry name" value="Six-hairpin glycosidases"/>
    <property type="match status" value="1"/>
</dbReference>
<organism evidence="4 7">
    <name type="scientific">Aliirhizobium cellulosilyticum</name>
    <dbReference type="NCBI Taxonomy" id="393664"/>
    <lineage>
        <taxon>Bacteria</taxon>
        <taxon>Pseudomonadati</taxon>
        <taxon>Pseudomonadota</taxon>
        <taxon>Alphaproteobacteria</taxon>
        <taxon>Hyphomicrobiales</taxon>
        <taxon>Rhizobiaceae</taxon>
        <taxon>Aliirhizobium</taxon>
    </lineage>
</organism>
<dbReference type="PANTHER" id="PTHR31616:SF0">
    <property type="entry name" value="GLUCAN 1,4-ALPHA-GLUCOSIDASE"/>
    <property type="match status" value="1"/>
</dbReference>
<evidence type="ECO:0000313" key="8">
    <source>
        <dbReference type="Proteomes" id="UP000576087"/>
    </source>
</evidence>
<dbReference type="InterPro" id="IPR011613">
    <property type="entry name" value="GH15-like"/>
</dbReference>
<evidence type="ECO:0000259" key="1">
    <source>
        <dbReference type="Pfam" id="PF00723"/>
    </source>
</evidence>
<name>A0A7W6TC80_9HYPH</name>